<protein>
    <submittedName>
        <fullName evidence="1">Uncharacterized protein</fullName>
    </submittedName>
</protein>
<keyword evidence="2" id="KW-1185">Reference proteome</keyword>
<dbReference type="Proteomes" id="UP000094487">
    <property type="component" value="Unassembled WGS sequence"/>
</dbReference>
<proteinExistence type="predicted"/>
<dbReference type="RefSeq" id="WP_069318651.1">
    <property type="nucleotide sequence ID" value="NZ_MDDS01000003.1"/>
</dbReference>
<name>A0A1E3M112_9SPHN</name>
<dbReference type="OrthoDB" id="7582590at2"/>
<gene>
    <name evidence="1" type="ORF">BFL28_08670</name>
</gene>
<sequence length="230" mass="26389">MTAAGHRRDRRAADRTALLVEAPDVGAGCWPAVDAEAGSVLLVRRVAPDAGRRDAIWDAHLDPRSAREVFDWMTRRPDQWSLWARLAFLFGDQAVSAIVVEGARRDADEAAVQEETARLEAEERRRLHERIELFILDSKNQRPGLSLESGDEDKPFFVMRFSEKWERERVLDWMRWQRPRFAEFRTLVAAEGAVALERVVIAGMRQTEADVKRRGLASGGRRPLRFWRGE</sequence>
<evidence type="ECO:0000313" key="1">
    <source>
        <dbReference type="EMBL" id="ODP39694.1"/>
    </source>
</evidence>
<evidence type="ECO:0000313" key="2">
    <source>
        <dbReference type="Proteomes" id="UP000094487"/>
    </source>
</evidence>
<reference evidence="1 2" key="1">
    <citation type="submission" date="2016-08" db="EMBL/GenBank/DDBJ databases">
        <title>Draft genome of the agarase producing Sphingomonas sp. MCT13.</title>
        <authorList>
            <person name="D'Andrea M.M."/>
            <person name="Rossolini G.M."/>
            <person name="Thaller M.C."/>
        </authorList>
    </citation>
    <scope>NUCLEOTIDE SEQUENCE [LARGE SCALE GENOMIC DNA]</scope>
    <source>
        <strain evidence="1 2">MCT13</strain>
    </source>
</reference>
<dbReference type="AlphaFoldDB" id="A0A1E3M112"/>
<dbReference type="EMBL" id="MDDS01000003">
    <property type="protein sequence ID" value="ODP39694.1"/>
    <property type="molecule type" value="Genomic_DNA"/>
</dbReference>
<organism evidence="1 2">
    <name type="scientific">Sphingomonas turrisvirgatae</name>
    <dbReference type="NCBI Taxonomy" id="1888892"/>
    <lineage>
        <taxon>Bacteria</taxon>
        <taxon>Pseudomonadati</taxon>
        <taxon>Pseudomonadota</taxon>
        <taxon>Alphaproteobacteria</taxon>
        <taxon>Sphingomonadales</taxon>
        <taxon>Sphingomonadaceae</taxon>
        <taxon>Sphingomonas</taxon>
    </lineage>
</organism>
<comment type="caution">
    <text evidence="1">The sequence shown here is derived from an EMBL/GenBank/DDBJ whole genome shotgun (WGS) entry which is preliminary data.</text>
</comment>
<dbReference type="STRING" id="1888892.BFL28_08670"/>
<accession>A0A1E3M112</accession>